<name>A0A1H6EHK1_9ACTN</name>
<gene>
    <name evidence="2" type="ORF">SAMN05444920_11090</name>
</gene>
<dbReference type="EMBL" id="FNVT01000010">
    <property type="protein sequence ID" value="SEG96773.1"/>
    <property type="molecule type" value="Genomic_DNA"/>
</dbReference>
<feature type="compositionally biased region" description="Basic and acidic residues" evidence="1">
    <location>
        <begin position="78"/>
        <end position="90"/>
    </location>
</feature>
<feature type="region of interest" description="Disordered" evidence="1">
    <location>
        <begin position="1"/>
        <end position="48"/>
    </location>
</feature>
<protein>
    <submittedName>
        <fullName evidence="2">Uncharacterized protein</fullName>
    </submittedName>
</protein>
<evidence type="ECO:0000256" key="1">
    <source>
        <dbReference type="SAM" id="MobiDB-lite"/>
    </source>
</evidence>
<keyword evidence="3" id="KW-1185">Reference proteome</keyword>
<sequence>MVPERRISGGRGLQRGPLLGVERQEGHPRQRAPARSASSQTQIIDQSNRPIVAAPMAAAGLKAPPEMPPTANAPAATDELRDVAAHDEPPHVLTPGTAMLKRRHPHRATGPPSRERYGSLRTGGAGD</sequence>
<evidence type="ECO:0000313" key="2">
    <source>
        <dbReference type="EMBL" id="SEG96773.1"/>
    </source>
</evidence>
<dbReference type="AlphaFoldDB" id="A0A1H6EHK1"/>
<feature type="region of interest" description="Disordered" evidence="1">
    <location>
        <begin position="61"/>
        <end position="127"/>
    </location>
</feature>
<reference evidence="2 3" key="1">
    <citation type="submission" date="2016-10" db="EMBL/GenBank/DDBJ databases">
        <authorList>
            <person name="de Groot N.N."/>
        </authorList>
    </citation>
    <scope>NUCLEOTIDE SEQUENCE [LARGE SCALE GENOMIC DNA]</scope>
    <source>
        <strain evidence="2 3">CGMCC 4.7037</strain>
    </source>
</reference>
<dbReference type="Proteomes" id="UP000236732">
    <property type="component" value="Unassembled WGS sequence"/>
</dbReference>
<proteinExistence type="predicted"/>
<feature type="compositionally biased region" description="Polar residues" evidence="1">
    <location>
        <begin position="36"/>
        <end position="48"/>
    </location>
</feature>
<organism evidence="2 3">
    <name type="scientific">Nonomuraea solani</name>
    <dbReference type="NCBI Taxonomy" id="1144553"/>
    <lineage>
        <taxon>Bacteria</taxon>
        <taxon>Bacillati</taxon>
        <taxon>Actinomycetota</taxon>
        <taxon>Actinomycetes</taxon>
        <taxon>Streptosporangiales</taxon>
        <taxon>Streptosporangiaceae</taxon>
        <taxon>Nonomuraea</taxon>
    </lineage>
</organism>
<evidence type="ECO:0000313" key="3">
    <source>
        <dbReference type="Proteomes" id="UP000236732"/>
    </source>
</evidence>
<accession>A0A1H6EHK1</accession>